<evidence type="ECO:0000313" key="2">
    <source>
        <dbReference type="EMBL" id="KAI5435923.1"/>
    </source>
</evidence>
<dbReference type="CDD" id="cd09272">
    <property type="entry name" value="RNase_HI_RT_Ty1"/>
    <property type="match status" value="1"/>
</dbReference>
<protein>
    <submittedName>
        <fullName evidence="2">Uncharacterized protein</fullName>
    </submittedName>
</protein>
<keyword evidence="1" id="KW-0472">Membrane</keyword>
<dbReference type="Gramene" id="Psat02G0237600-T1">
    <property type="protein sequence ID" value="KAI5435923.1"/>
    <property type="gene ID" value="KIW84_022376"/>
</dbReference>
<dbReference type="EMBL" id="JAMSHJ010000002">
    <property type="protein sequence ID" value="KAI5435923.1"/>
    <property type="molecule type" value="Genomic_DNA"/>
</dbReference>
<feature type="transmembrane region" description="Helical" evidence="1">
    <location>
        <begin position="114"/>
        <end position="136"/>
    </location>
</feature>
<evidence type="ECO:0000313" key="3">
    <source>
        <dbReference type="Proteomes" id="UP001058974"/>
    </source>
</evidence>
<organism evidence="2 3">
    <name type="scientific">Pisum sativum</name>
    <name type="common">Garden pea</name>
    <name type="synonym">Lathyrus oleraceus</name>
    <dbReference type="NCBI Taxonomy" id="3888"/>
    <lineage>
        <taxon>Eukaryota</taxon>
        <taxon>Viridiplantae</taxon>
        <taxon>Streptophyta</taxon>
        <taxon>Embryophyta</taxon>
        <taxon>Tracheophyta</taxon>
        <taxon>Spermatophyta</taxon>
        <taxon>Magnoliopsida</taxon>
        <taxon>eudicotyledons</taxon>
        <taxon>Gunneridae</taxon>
        <taxon>Pentapetalae</taxon>
        <taxon>rosids</taxon>
        <taxon>fabids</taxon>
        <taxon>Fabales</taxon>
        <taxon>Fabaceae</taxon>
        <taxon>Papilionoideae</taxon>
        <taxon>50 kb inversion clade</taxon>
        <taxon>NPAAA clade</taxon>
        <taxon>Hologalegina</taxon>
        <taxon>IRL clade</taxon>
        <taxon>Fabeae</taxon>
        <taxon>Lathyrus</taxon>
    </lineage>
</organism>
<dbReference type="PANTHER" id="PTHR11439">
    <property type="entry name" value="GAG-POL-RELATED RETROTRANSPOSON"/>
    <property type="match status" value="1"/>
</dbReference>
<dbReference type="Proteomes" id="UP001058974">
    <property type="component" value="Chromosome 2"/>
</dbReference>
<keyword evidence="1" id="KW-1133">Transmembrane helix</keyword>
<sequence>MSIHGTTVRFTLVYRQKNTPLLEWHDNAFPDTCSRYNVTTILITCLSNSNWANDPDDQRLTFASCLFFGSNLVSWSSKKQAIVSRYNSEVEYHVLAHTTYELLWLESLLGELHIPYSSTMLFCDYLIVVMLFHNPVLYGQTKHIELDIYFVLVIRTCVSILFYLNMDMAIVMDGKGNWKPLRRSYHISQINQLELNYDEEHSAAVDIGVVVVIEEM</sequence>
<reference evidence="2 3" key="1">
    <citation type="journal article" date="2022" name="Nat. Genet.">
        <title>Improved pea reference genome and pan-genome highlight genomic features and evolutionary characteristics.</title>
        <authorList>
            <person name="Yang T."/>
            <person name="Liu R."/>
            <person name="Luo Y."/>
            <person name="Hu S."/>
            <person name="Wang D."/>
            <person name="Wang C."/>
            <person name="Pandey M.K."/>
            <person name="Ge S."/>
            <person name="Xu Q."/>
            <person name="Li N."/>
            <person name="Li G."/>
            <person name="Huang Y."/>
            <person name="Saxena R.K."/>
            <person name="Ji Y."/>
            <person name="Li M."/>
            <person name="Yan X."/>
            <person name="He Y."/>
            <person name="Liu Y."/>
            <person name="Wang X."/>
            <person name="Xiang C."/>
            <person name="Varshney R.K."/>
            <person name="Ding H."/>
            <person name="Gao S."/>
            <person name="Zong X."/>
        </authorList>
    </citation>
    <scope>NUCLEOTIDE SEQUENCE [LARGE SCALE GENOMIC DNA]</scope>
    <source>
        <strain evidence="2 3">cv. Zhongwan 6</strain>
    </source>
</reference>
<dbReference type="AlphaFoldDB" id="A0A9D5B6K2"/>
<proteinExistence type="predicted"/>
<comment type="caution">
    <text evidence="2">The sequence shown here is derived from an EMBL/GenBank/DDBJ whole genome shotgun (WGS) entry which is preliminary data.</text>
</comment>
<accession>A0A9D5B6K2</accession>
<evidence type="ECO:0000256" key="1">
    <source>
        <dbReference type="SAM" id="Phobius"/>
    </source>
</evidence>
<feature type="transmembrane region" description="Helical" evidence="1">
    <location>
        <begin position="148"/>
        <end position="166"/>
    </location>
</feature>
<dbReference type="PANTHER" id="PTHR11439:SF463">
    <property type="entry name" value="REVERSE TRANSCRIPTASE TY1_COPIA-TYPE DOMAIN-CONTAINING PROTEIN"/>
    <property type="match status" value="1"/>
</dbReference>
<gene>
    <name evidence="2" type="ORF">KIW84_022376</name>
</gene>
<keyword evidence="3" id="KW-1185">Reference proteome</keyword>
<keyword evidence="1" id="KW-0812">Transmembrane</keyword>
<name>A0A9D5B6K2_PEA</name>